<evidence type="ECO:0000313" key="2">
    <source>
        <dbReference type="EMBL" id="KAK9792461.1"/>
    </source>
</evidence>
<evidence type="ECO:0000256" key="1">
    <source>
        <dbReference type="SAM" id="MobiDB-lite"/>
    </source>
</evidence>
<sequence>MPSTSPAPWAPGVRPSLVPNDPRFDSPVQRSSLAAQAPTLEQPTASPPPKPTAIAQSPLFLKAALDLKQRGWALIDGILSPEDCEQYIQGLWAWLEGLGTGISRDDPNTWKPPHWPESVRGIINSLGVAHEPFVWRVRKHPKLLAVFAALWGTEALLSSFDSINALAPATEPPEVPSNGWLHTDQAPTRRGVCCIQGLVNMVDVGPSSTGTILIKQGSHKHHRRFFDEACQMSVEEQAKTEDWYQFQDGEVPWFDQFETVTPSAPAGSLILWDSRTAHANVLPEKTDQWRHVVYTCYQPASLATEQDLQRKEQAWREYRVTTHWPAQNVSLFNNATDTQKELAA</sequence>
<dbReference type="EMBL" id="JALJOQ010000164">
    <property type="protein sequence ID" value="KAK9792461.1"/>
    <property type="molecule type" value="Genomic_DNA"/>
</dbReference>
<comment type="caution">
    <text evidence="2">The sequence shown here is derived from an EMBL/GenBank/DDBJ whole genome shotgun (WGS) entry which is preliminary data.</text>
</comment>
<organism evidence="2 3">
    <name type="scientific">Symbiochloris irregularis</name>
    <dbReference type="NCBI Taxonomy" id="706552"/>
    <lineage>
        <taxon>Eukaryota</taxon>
        <taxon>Viridiplantae</taxon>
        <taxon>Chlorophyta</taxon>
        <taxon>core chlorophytes</taxon>
        <taxon>Trebouxiophyceae</taxon>
        <taxon>Trebouxiales</taxon>
        <taxon>Trebouxiaceae</taxon>
        <taxon>Symbiochloris</taxon>
    </lineage>
</organism>
<name>A0AAW1NPG2_9CHLO</name>
<dbReference type="AlphaFoldDB" id="A0AAW1NPG2"/>
<proteinExistence type="predicted"/>
<accession>A0AAW1NPG2</accession>
<keyword evidence="3" id="KW-1185">Reference proteome</keyword>
<dbReference type="PANTHER" id="PTHR31630:SF6">
    <property type="entry name" value="PHYTANOYL-COA DIOXYGENASE-RELATED"/>
    <property type="match status" value="1"/>
</dbReference>
<dbReference type="Proteomes" id="UP001465755">
    <property type="component" value="Unassembled WGS sequence"/>
</dbReference>
<dbReference type="PANTHER" id="PTHR31630">
    <property type="entry name" value="PHYTANOYL-COA DIOXYGENASE-RELATED-RELATED"/>
    <property type="match status" value="1"/>
</dbReference>
<feature type="region of interest" description="Disordered" evidence="1">
    <location>
        <begin position="1"/>
        <end position="53"/>
    </location>
</feature>
<dbReference type="Pfam" id="PF05721">
    <property type="entry name" value="PhyH"/>
    <property type="match status" value="1"/>
</dbReference>
<feature type="compositionally biased region" description="Polar residues" evidence="1">
    <location>
        <begin position="28"/>
        <end position="44"/>
    </location>
</feature>
<evidence type="ECO:0000313" key="3">
    <source>
        <dbReference type="Proteomes" id="UP001465755"/>
    </source>
</evidence>
<dbReference type="InterPro" id="IPR008775">
    <property type="entry name" value="Phytyl_CoA_dOase-like"/>
</dbReference>
<protein>
    <recommendedName>
        <fullName evidence="4">Phytanoyl-CoA dioxygenase</fullName>
    </recommendedName>
</protein>
<dbReference type="SUPFAM" id="SSF51197">
    <property type="entry name" value="Clavaminate synthase-like"/>
    <property type="match status" value="1"/>
</dbReference>
<dbReference type="Gene3D" id="2.60.120.620">
    <property type="entry name" value="q2cbj1_9rhob like domain"/>
    <property type="match status" value="1"/>
</dbReference>
<evidence type="ECO:0008006" key="4">
    <source>
        <dbReference type="Google" id="ProtNLM"/>
    </source>
</evidence>
<reference evidence="2 3" key="1">
    <citation type="journal article" date="2024" name="Nat. Commun.">
        <title>Phylogenomics reveals the evolutionary origins of lichenization in chlorophyte algae.</title>
        <authorList>
            <person name="Puginier C."/>
            <person name="Libourel C."/>
            <person name="Otte J."/>
            <person name="Skaloud P."/>
            <person name="Haon M."/>
            <person name="Grisel S."/>
            <person name="Petersen M."/>
            <person name="Berrin J.G."/>
            <person name="Delaux P.M."/>
            <person name="Dal Grande F."/>
            <person name="Keller J."/>
        </authorList>
    </citation>
    <scope>NUCLEOTIDE SEQUENCE [LARGE SCALE GENOMIC DNA]</scope>
    <source>
        <strain evidence="2 3">SAG 2036</strain>
    </source>
</reference>
<gene>
    <name evidence="2" type="ORF">WJX73_006649</name>
</gene>